<organism evidence="8 9">
    <name type="scientific">Seiridium unicorne</name>
    <dbReference type="NCBI Taxonomy" id="138068"/>
    <lineage>
        <taxon>Eukaryota</taxon>
        <taxon>Fungi</taxon>
        <taxon>Dikarya</taxon>
        <taxon>Ascomycota</taxon>
        <taxon>Pezizomycotina</taxon>
        <taxon>Sordariomycetes</taxon>
        <taxon>Xylariomycetidae</taxon>
        <taxon>Amphisphaeriales</taxon>
        <taxon>Sporocadaceae</taxon>
        <taxon>Seiridium</taxon>
    </lineage>
</organism>
<feature type="transmembrane region" description="Helical" evidence="7">
    <location>
        <begin position="108"/>
        <end position="137"/>
    </location>
</feature>
<evidence type="ECO:0000313" key="9">
    <source>
        <dbReference type="Proteomes" id="UP001408356"/>
    </source>
</evidence>
<keyword evidence="6 7" id="KW-0472">Membrane</keyword>
<gene>
    <name evidence="8" type="ORF">SUNI508_09865</name>
</gene>
<dbReference type="InterPro" id="IPR036259">
    <property type="entry name" value="MFS_trans_sf"/>
</dbReference>
<evidence type="ECO:0000256" key="2">
    <source>
        <dbReference type="ARBA" id="ARBA00007520"/>
    </source>
</evidence>
<dbReference type="Proteomes" id="UP001408356">
    <property type="component" value="Unassembled WGS sequence"/>
</dbReference>
<feature type="transmembrane region" description="Helical" evidence="7">
    <location>
        <begin position="58"/>
        <end position="77"/>
    </location>
</feature>
<keyword evidence="5 7" id="KW-1133">Transmembrane helix</keyword>
<feature type="transmembrane region" description="Helical" evidence="7">
    <location>
        <begin position="253"/>
        <end position="274"/>
    </location>
</feature>
<dbReference type="SUPFAM" id="SSF103473">
    <property type="entry name" value="MFS general substrate transporter"/>
    <property type="match status" value="1"/>
</dbReference>
<evidence type="ECO:0000256" key="7">
    <source>
        <dbReference type="SAM" id="Phobius"/>
    </source>
</evidence>
<feature type="transmembrane region" description="Helical" evidence="7">
    <location>
        <begin position="214"/>
        <end position="233"/>
    </location>
</feature>
<feature type="transmembrane region" description="Helical" evidence="7">
    <location>
        <begin position="172"/>
        <end position="193"/>
    </location>
</feature>
<feature type="transmembrane region" description="Helical" evidence="7">
    <location>
        <begin position="144"/>
        <end position="166"/>
    </location>
</feature>
<name>A0ABR2UN82_9PEZI</name>
<comment type="subcellular location">
    <subcellularLocation>
        <location evidence="1">Membrane</location>
        <topology evidence="1">Multi-pass membrane protein</topology>
    </subcellularLocation>
</comment>
<dbReference type="Gene3D" id="1.20.1250.20">
    <property type="entry name" value="MFS general substrate transporter like domains"/>
    <property type="match status" value="1"/>
</dbReference>
<evidence type="ECO:0000256" key="3">
    <source>
        <dbReference type="ARBA" id="ARBA00022448"/>
    </source>
</evidence>
<protein>
    <submittedName>
        <fullName evidence="8">MFS drug efflux transporter protein</fullName>
    </submittedName>
</protein>
<feature type="transmembrane region" description="Helical" evidence="7">
    <location>
        <begin position="21"/>
        <end position="38"/>
    </location>
</feature>
<reference evidence="8 9" key="1">
    <citation type="journal article" date="2024" name="J. Plant Pathol.">
        <title>Sequence and assembly of the genome of Seiridium unicorne, isolate CBS 538.82, causal agent of cypress canker disease.</title>
        <authorList>
            <person name="Scali E."/>
            <person name="Rocca G.D."/>
            <person name="Danti R."/>
            <person name="Garbelotto M."/>
            <person name="Barberini S."/>
            <person name="Baroncelli R."/>
            <person name="Emiliani G."/>
        </authorList>
    </citation>
    <scope>NUCLEOTIDE SEQUENCE [LARGE SCALE GENOMIC DNA]</scope>
    <source>
        <strain evidence="8 9">BM-138-508</strain>
    </source>
</reference>
<keyword evidence="3" id="KW-0813">Transport</keyword>
<sequence>MCLQDKEDEASGPRAVHGWKWAAAAASLYTGALIYGLGGTIAADIQSPFIEQFDNVESLTWIGTAFPLGSVAALYAIFDLKALFITNVVLFEAASALCGAAPTMNALIVGRAIAGVGGTGIFLGVIAALCVPVYIFYLPRVKPIGSTGAVVSLTMVLTFASSTWGWRDGRTIAKFVVSSVLFILTFLQQYFVLFTTRKARMLPPHHIFVDRTQILLKINTAMAATNIYVPVYYIPIYFAFTHGDPAMMAAVRLLPFICFLASLNMASGILLPRINYYHCQPMRPYSDK</sequence>
<keyword evidence="4 7" id="KW-0812">Transmembrane</keyword>
<proteinExistence type="inferred from homology"/>
<evidence type="ECO:0000256" key="6">
    <source>
        <dbReference type="ARBA" id="ARBA00023136"/>
    </source>
</evidence>
<dbReference type="PANTHER" id="PTHR23501">
    <property type="entry name" value="MAJOR FACILITATOR SUPERFAMILY"/>
    <property type="match status" value="1"/>
</dbReference>
<evidence type="ECO:0000256" key="1">
    <source>
        <dbReference type="ARBA" id="ARBA00004141"/>
    </source>
</evidence>
<keyword evidence="9" id="KW-1185">Reference proteome</keyword>
<feature type="transmembrane region" description="Helical" evidence="7">
    <location>
        <begin position="84"/>
        <end position="102"/>
    </location>
</feature>
<dbReference type="EMBL" id="JARVKF010000409">
    <property type="protein sequence ID" value="KAK9416092.1"/>
    <property type="molecule type" value="Genomic_DNA"/>
</dbReference>
<accession>A0ABR2UN82</accession>
<evidence type="ECO:0000313" key="8">
    <source>
        <dbReference type="EMBL" id="KAK9416092.1"/>
    </source>
</evidence>
<comment type="caution">
    <text evidence="8">The sequence shown here is derived from an EMBL/GenBank/DDBJ whole genome shotgun (WGS) entry which is preliminary data.</text>
</comment>
<evidence type="ECO:0000256" key="5">
    <source>
        <dbReference type="ARBA" id="ARBA00022989"/>
    </source>
</evidence>
<comment type="similarity">
    <text evidence="2">Belongs to the major facilitator superfamily. TCR/Tet family.</text>
</comment>
<dbReference type="PANTHER" id="PTHR23501:SF12">
    <property type="entry name" value="MAJOR FACILITATOR SUPERFAMILY (MFS) PROFILE DOMAIN-CONTAINING PROTEIN-RELATED"/>
    <property type="match status" value="1"/>
</dbReference>
<evidence type="ECO:0000256" key="4">
    <source>
        <dbReference type="ARBA" id="ARBA00022692"/>
    </source>
</evidence>